<sequence>MIVTKSINVLLRDLFSPLINDVPAESARCEYVCDQLECTPKIFQNCKKRKDYEACKRDN</sequence>
<organism evidence="1 2">
    <name type="scientific">Sedimenticola thiotaurini</name>
    <dbReference type="NCBI Taxonomy" id="1543721"/>
    <lineage>
        <taxon>Bacteria</taxon>
        <taxon>Pseudomonadati</taxon>
        <taxon>Pseudomonadota</taxon>
        <taxon>Gammaproteobacteria</taxon>
        <taxon>Chromatiales</taxon>
        <taxon>Sedimenticolaceae</taxon>
        <taxon>Sedimenticola</taxon>
    </lineage>
</organism>
<keyword evidence="2" id="KW-1185">Reference proteome</keyword>
<proteinExistence type="predicted"/>
<evidence type="ECO:0000313" key="2">
    <source>
        <dbReference type="Proteomes" id="UP000034410"/>
    </source>
</evidence>
<protein>
    <submittedName>
        <fullName evidence="1">Uncharacterized protein</fullName>
    </submittedName>
</protein>
<dbReference type="RefSeq" id="WP_046859033.1">
    <property type="nucleotide sequence ID" value="NZ_CP011412.1"/>
</dbReference>
<dbReference type="AlphaFoldDB" id="A0A0F7JZT2"/>
<gene>
    <name evidence="1" type="ORF">AAY24_06720</name>
</gene>
<evidence type="ECO:0000313" key="1">
    <source>
        <dbReference type="EMBL" id="AKH20098.1"/>
    </source>
</evidence>
<dbReference type="Proteomes" id="UP000034410">
    <property type="component" value="Chromosome"/>
</dbReference>
<accession>A0A0F7JZT2</accession>
<dbReference type="EMBL" id="CP011412">
    <property type="protein sequence ID" value="AKH20098.1"/>
    <property type="molecule type" value="Genomic_DNA"/>
</dbReference>
<dbReference type="KEGG" id="seds:AAY24_06720"/>
<name>A0A0F7JZT2_9GAMM</name>
<reference evidence="1 2" key="1">
    <citation type="journal article" date="2015" name="Genome Announc.">
        <title>Complete Genome Sequence of Sedimenticola thiotaurini Strain SIP-G1, a Polyphosphate- and Polyhydroxyalkanoate-Accumulating Sulfur-Oxidizing Gammaproteobacterium Isolated from Salt Marsh Sediments.</title>
        <authorList>
            <person name="Flood B.E."/>
            <person name="Jones D.S."/>
            <person name="Bailey J.V."/>
        </authorList>
    </citation>
    <scope>NUCLEOTIDE SEQUENCE [LARGE SCALE GENOMIC DNA]</scope>
    <source>
        <strain evidence="1 2">SIP-G1</strain>
    </source>
</reference>